<name>A0A1X2DKQ1_MYCSZ</name>
<comment type="caution">
    <text evidence="1">The sequence shown here is derived from an EMBL/GenBank/DDBJ whole genome shotgun (WGS) entry which is preliminary data.</text>
</comment>
<organism evidence="1 2">
    <name type="scientific">Mycobacterium szulgai</name>
    <dbReference type="NCBI Taxonomy" id="1787"/>
    <lineage>
        <taxon>Bacteria</taxon>
        <taxon>Bacillati</taxon>
        <taxon>Actinomycetota</taxon>
        <taxon>Actinomycetes</taxon>
        <taxon>Mycobacteriales</taxon>
        <taxon>Mycobacteriaceae</taxon>
        <taxon>Mycobacterium</taxon>
    </lineage>
</organism>
<dbReference type="RefSeq" id="WP_085673889.1">
    <property type="nucleotide sequence ID" value="NZ_JACKRU010000460.1"/>
</dbReference>
<gene>
    <name evidence="1" type="ORF">AWC27_13945</name>
</gene>
<protein>
    <submittedName>
        <fullName evidence="1">Uncharacterized protein</fullName>
    </submittedName>
</protein>
<dbReference type="OrthoDB" id="4419617at2"/>
<evidence type="ECO:0000313" key="1">
    <source>
        <dbReference type="EMBL" id="ORW88797.1"/>
    </source>
</evidence>
<accession>A0A1X2DKQ1</accession>
<dbReference type="EMBL" id="LQPW01000173">
    <property type="protein sequence ID" value="ORW88797.1"/>
    <property type="molecule type" value="Genomic_DNA"/>
</dbReference>
<proteinExistence type="predicted"/>
<evidence type="ECO:0000313" key="2">
    <source>
        <dbReference type="Proteomes" id="UP000193317"/>
    </source>
</evidence>
<dbReference type="Proteomes" id="UP000193317">
    <property type="component" value="Unassembled WGS sequence"/>
</dbReference>
<sequence>MPIELRRVPNLELLKVGRWDGLGGEFDITAEHLASAVEAHQAGVIRKAVIRLGHTGMGDASPALGYVDRLRLADGGMTLVGDLAGVPKAIATLIPRAWPDRSIEGLMEYEDPNTGRTWPFVLTALALIGATRPAVSTLRSLQDVAELYGLDVAAAQRGRSVSIAASAFHSPDDAARARAVQVARARRRRTNQTIGV</sequence>
<keyword evidence="2" id="KW-1185">Reference proteome</keyword>
<reference evidence="1 2" key="1">
    <citation type="submission" date="2016-01" db="EMBL/GenBank/DDBJ databases">
        <title>The new phylogeny of the genus Mycobacterium.</title>
        <authorList>
            <person name="Tarcisio F."/>
            <person name="Conor M."/>
            <person name="Antonella G."/>
            <person name="Elisabetta G."/>
            <person name="Giulia F.S."/>
            <person name="Sara T."/>
            <person name="Anna F."/>
            <person name="Clotilde B."/>
            <person name="Roberto B."/>
            <person name="Veronica D.S."/>
            <person name="Fabio R."/>
            <person name="Monica P."/>
            <person name="Olivier J."/>
            <person name="Enrico T."/>
            <person name="Nicola S."/>
        </authorList>
    </citation>
    <scope>NUCLEOTIDE SEQUENCE [LARGE SCALE GENOMIC DNA]</scope>
    <source>
        <strain evidence="1 2">DSM 44166</strain>
    </source>
</reference>
<dbReference type="AlphaFoldDB" id="A0A1X2DKQ1"/>